<evidence type="ECO:0000256" key="9">
    <source>
        <dbReference type="RuleBase" id="RU003814"/>
    </source>
</evidence>
<comment type="similarity">
    <text evidence="2 9">Belongs to the eIF-2B alpha/beta/delta subunits family.</text>
</comment>
<dbReference type="OrthoDB" id="515401at2759"/>
<dbReference type="FunFam" id="1.20.120.1070:FF:000002">
    <property type="entry name" value="Translation initiation factor eIF-2B subunit alpha"/>
    <property type="match status" value="1"/>
</dbReference>
<gene>
    <name evidence="11" type="ORF">AC579_2533</name>
</gene>
<evidence type="ECO:0000256" key="7">
    <source>
        <dbReference type="ARBA" id="ARBA00044236"/>
    </source>
</evidence>
<dbReference type="GO" id="GO:1903833">
    <property type="term" value="P:positive regulation of cellular response to amino acid starvation"/>
    <property type="evidence" value="ECO:0007669"/>
    <property type="project" value="EnsemblFungi"/>
</dbReference>
<dbReference type="Gene3D" id="1.20.120.1070">
    <property type="entry name" value="Translation initiation factor eIF-2B, N-terminal domain"/>
    <property type="match status" value="1"/>
</dbReference>
<reference evidence="11 12" key="1">
    <citation type="submission" date="2015-07" db="EMBL/GenBank/DDBJ databases">
        <title>Comparative genomics of the Sigatoka disease complex on banana suggests a link between parallel evolutionary changes in Pseudocercospora fijiensis and Pseudocercospora eumusae and increased virulence on the banana host.</title>
        <authorList>
            <person name="Chang T.-C."/>
            <person name="Salvucci A."/>
            <person name="Crous P.W."/>
            <person name="Stergiopoulos I."/>
        </authorList>
    </citation>
    <scope>NUCLEOTIDE SEQUENCE [LARGE SCALE GENOMIC DNA]</scope>
    <source>
        <strain evidence="11 12">CBS 116634</strain>
    </source>
</reference>
<dbReference type="GO" id="GO:0045948">
    <property type="term" value="P:positive regulation of translational initiation"/>
    <property type="evidence" value="ECO:0007669"/>
    <property type="project" value="EnsemblFungi"/>
</dbReference>
<dbReference type="PANTHER" id="PTHR45860">
    <property type="entry name" value="TRANSLATION INITIATION FACTOR EIF-2B SUBUNIT ALPHA"/>
    <property type="match status" value="1"/>
</dbReference>
<dbReference type="InterPro" id="IPR000649">
    <property type="entry name" value="IF-2B-related"/>
</dbReference>
<accession>A0A139I016</accession>
<dbReference type="InterPro" id="IPR042529">
    <property type="entry name" value="IF_2B-like_C"/>
</dbReference>
<evidence type="ECO:0000313" key="12">
    <source>
        <dbReference type="Proteomes" id="UP000073492"/>
    </source>
</evidence>
<dbReference type="PANTHER" id="PTHR45860:SF1">
    <property type="entry name" value="TRANSLATION INITIATION FACTOR EIF-2B SUBUNIT ALPHA"/>
    <property type="match status" value="1"/>
</dbReference>
<evidence type="ECO:0000256" key="10">
    <source>
        <dbReference type="SAM" id="MobiDB-lite"/>
    </source>
</evidence>
<comment type="subunit">
    <text evidence="8">Component of the translation initiation factor 2B (eIF2B) complex which is a heterodecamer of two sets of five different subunits: alpha, beta, gamma, delta and epsilon. Subunits alpha, beta and delta comprise a regulatory subcomplex and subunits epsilon and gamma comprise a catalytic subcomplex. Within the complex, the hexameric regulatory complex resides at the center, with the two heterodimeric catalytic subcomplexes bound on opposite sides.</text>
</comment>
<evidence type="ECO:0000313" key="11">
    <source>
        <dbReference type="EMBL" id="KXT08017.1"/>
    </source>
</evidence>
<organism evidence="11 12">
    <name type="scientific">Pseudocercospora musae</name>
    <dbReference type="NCBI Taxonomy" id="113226"/>
    <lineage>
        <taxon>Eukaryota</taxon>
        <taxon>Fungi</taxon>
        <taxon>Dikarya</taxon>
        <taxon>Ascomycota</taxon>
        <taxon>Pezizomycotina</taxon>
        <taxon>Dothideomycetes</taxon>
        <taxon>Dothideomycetidae</taxon>
        <taxon>Mycosphaerellales</taxon>
        <taxon>Mycosphaerellaceae</taxon>
        <taxon>Pseudocercospora</taxon>
    </lineage>
</organism>
<dbReference type="GO" id="GO:0002183">
    <property type="term" value="P:cytoplasmic translational initiation"/>
    <property type="evidence" value="ECO:0007669"/>
    <property type="project" value="EnsemblFungi"/>
</dbReference>
<feature type="region of interest" description="Disordered" evidence="10">
    <location>
        <begin position="359"/>
        <end position="378"/>
    </location>
</feature>
<dbReference type="GO" id="GO:0005085">
    <property type="term" value="F:guanyl-nucleotide exchange factor activity"/>
    <property type="evidence" value="ECO:0007669"/>
    <property type="project" value="EnsemblFungi"/>
</dbReference>
<keyword evidence="3" id="KW-0963">Cytoplasm</keyword>
<dbReference type="STRING" id="113226.A0A139I016"/>
<proteinExistence type="inferred from homology"/>
<sequence length="378" mass="41114">MSPSRPTSRHGGQPFDVVSTYKRLLIEDPDLTMPVAAIEALIQRLAQTPATTVSETLHLIQTLTAQLKQSIPNSISLSAGTDIFQQYLITNLQRPAAARAADFDTVRNHLVQNGKLFVERAKAARDTIAAFGSHFINDGNVVLTNGGSRVVGALLKSAAESGNIRFKVIYVTDTDTHMHTESTSNIAALRERDIPVATIPPTAIAFCLDQVTQCFVGAEGVVENGGIISRMGTYQMGMLAKAAGKPLYVVSESHKFVRIYPLGQRDLGIEQNVVEFRTTTREASEDGGGEWRMEEAVDYTPPNLISGIITESGVLLPSAVAREREKDFRPGERGKQNVREGLQQKHAHAQVALQVLADIDSRGNSRPPRFTNTGQEDG</sequence>
<dbReference type="Proteomes" id="UP000073492">
    <property type="component" value="Unassembled WGS sequence"/>
</dbReference>
<comment type="subcellular location">
    <subcellularLocation>
        <location evidence="1">Cytoplasm</location>
        <location evidence="1">Cytosol</location>
    </subcellularLocation>
</comment>
<dbReference type="InterPro" id="IPR051501">
    <property type="entry name" value="eIF2B_alpha/beta/delta"/>
</dbReference>
<dbReference type="Gene3D" id="3.40.50.10470">
    <property type="entry name" value="Translation initiation factor eif-2b, domain 2"/>
    <property type="match status" value="1"/>
</dbReference>
<evidence type="ECO:0000256" key="2">
    <source>
        <dbReference type="ARBA" id="ARBA00007251"/>
    </source>
</evidence>
<dbReference type="SUPFAM" id="SSF100950">
    <property type="entry name" value="NagB/RpiA/CoA transferase-like"/>
    <property type="match status" value="1"/>
</dbReference>
<dbReference type="InterPro" id="IPR042528">
    <property type="entry name" value="elF-2B_alpha_N"/>
</dbReference>
<evidence type="ECO:0000256" key="5">
    <source>
        <dbReference type="ARBA" id="ARBA00022917"/>
    </source>
</evidence>
<evidence type="ECO:0000256" key="6">
    <source>
        <dbReference type="ARBA" id="ARBA00044208"/>
    </source>
</evidence>
<name>A0A139I016_9PEZI</name>
<comment type="caution">
    <text evidence="11">The sequence shown here is derived from an EMBL/GenBank/DDBJ whole genome shotgun (WGS) entry which is preliminary data.</text>
</comment>
<dbReference type="GO" id="GO:0005829">
    <property type="term" value="C:cytosol"/>
    <property type="evidence" value="ECO:0007669"/>
    <property type="project" value="UniProtKB-SubCell"/>
</dbReference>
<evidence type="ECO:0000256" key="1">
    <source>
        <dbReference type="ARBA" id="ARBA00004514"/>
    </source>
</evidence>
<evidence type="ECO:0000256" key="4">
    <source>
        <dbReference type="ARBA" id="ARBA00022540"/>
    </source>
</evidence>
<evidence type="ECO:0000256" key="3">
    <source>
        <dbReference type="ARBA" id="ARBA00022490"/>
    </source>
</evidence>
<keyword evidence="12" id="KW-1185">Reference proteome</keyword>
<dbReference type="AlphaFoldDB" id="A0A139I016"/>
<keyword evidence="4" id="KW-0396">Initiation factor</keyword>
<dbReference type="GO" id="GO:0003743">
    <property type="term" value="F:translation initiation factor activity"/>
    <property type="evidence" value="ECO:0007669"/>
    <property type="project" value="UniProtKB-KW"/>
</dbReference>
<evidence type="ECO:0000256" key="8">
    <source>
        <dbReference type="ARBA" id="ARBA00046432"/>
    </source>
</evidence>
<keyword evidence="5" id="KW-0648">Protein biosynthesis</keyword>
<dbReference type="EMBL" id="LFZO01000501">
    <property type="protein sequence ID" value="KXT08017.1"/>
    <property type="molecule type" value="Genomic_DNA"/>
</dbReference>
<dbReference type="GO" id="GO:0005851">
    <property type="term" value="C:eukaryotic translation initiation factor 2B complex"/>
    <property type="evidence" value="ECO:0007669"/>
    <property type="project" value="EnsemblFungi"/>
</dbReference>
<dbReference type="GO" id="GO:1904262">
    <property type="term" value="P:negative regulation of TORC1 signaling"/>
    <property type="evidence" value="ECO:0007669"/>
    <property type="project" value="EnsemblFungi"/>
</dbReference>
<protein>
    <recommendedName>
        <fullName evidence="6">Translation initiation factor eIF2B subunit alpha</fullName>
    </recommendedName>
    <alternativeName>
        <fullName evidence="7">eIF2B GDP-GTP exchange factor subunit alpha</fullName>
    </alternativeName>
</protein>
<dbReference type="GO" id="GO:1900036">
    <property type="term" value="P:positive regulation of cellular response to heat"/>
    <property type="evidence" value="ECO:0007669"/>
    <property type="project" value="EnsemblFungi"/>
</dbReference>
<dbReference type="Pfam" id="PF01008">
    <property type="entry name" value="IF-2B"/>
    <property type="match status" value="1"/>
</dbReference>
<dbReference type="InterPro" id="IPR037171">
    <property type="entry name" value="NagB/RpiA_transferase-like"/>
</dbReference>